<keyword evidence="3" id="KW-0328">Glycosyltransferase</keyword>
<dbReference type="PANTHER" id="PTHR12526">
    <property type="entry name" value="GLYCOSYLTRANSFERASE"/>
    <property type="match status" value="1"/>
</dbReference>
<dbReference type="AlphaFoldDB" id="A0A5S9MT19"/>
<feature type="domain" description="Glycosyltransferase subfamily 4-like N-terminal" evidence="2">
    <location>
        <begin position="13"/>
        <end position="172"/>
    </location>
</feature>
<keyword evidence="3" id="KW-0808">Transferase</keyword>
<dbReference type="EMBL" id="CACSIO010000001">
    <property type="protein sequence ID" value="CAA0079814.1"/>
    <property type="molecule type" value="Genomic_DNA"/>
</dbReference>
<dbReference type="CDD" id="cd03811">
    <property type="entry name" value="GT4_GT28_WabH-like"/>
    <property type="match status" value="1"/>
</dbReference>
<dbReference type="PANTHER" id="PTHR12526:SF630">
    <property type="entry name" value="GLYCOSYLTRANSFERASE"/>
    <property type="match status" value="1"/>
</dbReference>
<organism evidence="3 4">
    <name type="scientific">BD1-7 clade bacterium</name>
    <dbReference type="NCBI Taxonomy" id="2029982"/>
    <lineage>
        <taxon>Bacteria</taxon>
        <taxon>Pseudomonadati</taxon>
        <taxon>Pseudomonadota</taxon>
        <taxon>Gammaproteobacteria</taxon>
        <taxon>Cellvibrionales</taxon>
        <taxon>Spongiibacteraceae</taxon>
        <taxon>BD1-7 clade</taxon>
    </lineage>
</organism>
<dbReference type="Gene3D" id="3.40.50.2000">
    <property type="entry name" value="Glycogen Phosphorylase B"/>
    <property type="match status" value="2"/>
</dbReference>
<reference evidence="3 4" key="1">
    <citation type="submission" date="2019-11" db="EMBL/GenBank/DDBJ databases">
        <authorList>
            <person name="Holert J."/>
        </authorList>
    </citation>
    <scope>NUCLEOTIDE SEQUENCE [LARGE SCALE GENOMIC DNA]</scope>
    <source>
        <strain evidence="3">SB11_3</strain>
    </source>
</reference>
<keyword evidence="4" id="KW-1185">Reference proteome</keyword>
<protein>
    <submittedName>
        <fullName evidence="3">N-acetylgalactosamine-N,N '-diacetylbacillosaminyl-diphospho-undecaprenol 4-alpha-N-acetylgalactosaminyltransferase</fullName>
        <ecNumber evidence="3">2.4.1.291</ecNumber>
    </submittedName>
</protein>
<dbReference type="EC" id="2.4.1.291" evidence="3"/>
<dbReference type="InterPro" id="IPR028098">
    <property type="entry name" value="Glyco_trans_4-like_N"/>
</dbReference>
<dbReference type="InterPro" id="IPR001296">
    <property type="entry name" value="Glyco_trans_1"/>
</dbReference>
<dbReference type="Proteomes" id="UP000441399">
    <property type="component" value="Unassembled WGS sequence"/>
</dbReference>
<name>A0A5S9MT19_9GAMM</name>
<dbReference type="Pfam" id="PF13439">
    <property type="entry name" value="Glyco_transf_4"/>
    <property type="match status" value="1"/>
</dbReference>
<dbReference type="OrthoDB" id="9055506at2"/>
<sequence length="359" mass="39762">MRISILLPDLRGGGAERVFVNLANELVVRGYHIDFVLLNTVGELLCDLDSEINVVDLCANRIRNAISPLAKYLGAESPDILIAAMWPLTVVSYISAKLACFKGKVIFSEHSTLSIALRRKGFVSRIALSWSIRYLYRYADAIHVVSSGVRADLFELGLPARLSPKVIYNPVYTPRKVQTRSTELKLPVVLNVGALKEAKNQELLIRSFSRVIKQVPAELIIYGEGEMRGRLEQVISELGLQDYVRMPGFLGNISEGYATANLFVLSSDWEGFGNVIVEAMAHGVPVVSTNCKSGPSEILNNGEYGVLVPVNDEKLLAEAIVKELKERKFDSSLLIRRASDFSVDKICSQFVDLFQKLVS</sequence>
<dbReference type="GO" id="GO:0016757">
    <property type="term" value="F:glycosyltransferase activity"/>
    <property type="evidence" value="ECO:0007669"/>
    <property type="project" value="UniProtKB-KW"/>
</dbReference>
<evidence type="ECO:0000313" key="4">
    <source>
        <dbReference type="Proteomes" id="UP000441399"/>
    </source>
</evidence>
<evidence type="ECO:0000313" key="3">
    <source>
        <dbReference type="EMBL" id="CAA0079814.1"/>
    </source>
</evidence>
<evidence type="ECO:0000259" key="1">
    <source>
        <dbReference type="Pfam" id="PF00534"/>
    </source>
</evidence>
<accession>A0A5S9MT19</accession>
<dbReference type="Pfam" id="PF00534">
    <property type="entry name" value="Glycos_transf_1"/>
    <property type="match status" value="1"/>
</dbReference>
<dbReference type="GO" id="GO:1901135">
    <property type="term" value="P:carbohydrate derivative metabolic process"/>
    <property type="evidence" value="ECO:0007669"/>
    <property type="project" value="UniProtKB-ARBA"/>
</dbReference>
<gene>
    <name evidence="3" type="primary">pglJ_1</name>
    <name evidence="3" type="ORF">OPDIPICF_00139</name>
</gene>
<proteinExistence type="predicted"/>
<feature type="domain" description="Glycosyl transferase family 1" evidence="1">
    <location>
        <begin position="184"/>
        <end position="329"/>
    </location>
</feature>
<evidence type="ECO:0000259" key="2">
    <source>
        <dbReference type="Pfam" id="PF13439"/>
    </source>
</evidence>
<dbReference type="SUPFAM" id="SSF53756">
    <property type="entry name" value="UDP-Glycosyltransferase/glycogen phosphorylase"/>
    <property type="match status" value="1"/>
</dbReference>